<keyword evidence="2" id="KW-0813">Transport</keyword>
<keyword evidence="8" id="KW-0472">Membrane</keyword>
<dbReference type="GO" id="GO:0005886">
    <property type="term" value="C:plasma membrane"/>
    <property type="evidence" value="ECO:0007669"/>
    <property type="project" value="UniProtKB-SubCell"/>
</dbReference>
<feature type="domain" description="ABC transporter" evidence="9">
    <location>
        <begin position="257"/>
        <end position="496"/>
    </location>
</feature>
<gene>
    <name evidence="10" type="ORF">TthWC1_1371</name>
</gene>
<dbReference type="SUPFAM" id="SSF52540">
    <property type="entry name" value="P-loop containing nucleoside triphosphate hydrolases"/>
    <property type="match status" value="2"/>
</dbReference>
<dbReference type="HOGENOM" id="CLU_000604_92_3_9"/>
<dbReference type="PANTHER" id="PTHR43790">
    <property type="entry name" value="CARBOHYDRATE TRANSPORT ATP-BINDING PROTEIN MG119-RELATED"/>
    <property type="match status" value="1"/>
</dbReference>
<keyword evidence="7" id="KW-1278">Translocase</keyword>
<dbReference type="PROSITE" id="PS00211">
    <property type="entry name" value="ABC_TRANSPORTER_1"/>
    <property type="match status" value="1"/>
</dbReference>
<sequence>MNEQYILELEGIHKSFNGVKVLENVNFKVKAGEVHALVGGNGAGKSTLMKILTGVYKCDKGVIKINGKVIKIEDPNDAKKYGIRMIFQELSLVPTLTVAENIFLTNEPITKGFAINKRIIQEKTSKLLKEFDIDVDPNARVSSLGVGYCQLIEIAKSLATEANILIMDEPTASLSEAETNILFNFIKKLKEKGVSIIYISHRMNEIFKVADRITILRDGKNVITTEIDKINIQEIIEYMMGSKVEKIFEWQERDQMIDNDYILEVKELTVNSQIKDISFKLKKGEILGIAGLMGSGRTEILEAIFGIREKIKGEILIEGKRTEIKSVKDAISAGIALVPENRREQGLVLMHSVKENIILPNLQRLLHVFAINTKKVKMLVETSIKEFSIKTDSINKPVRFLSGGNQQKVVIAKWLKTNPKVLLLDEPTAGVDVGAKGEIVNIIREFANSGKGVIVVSSELAELLAVCDRILILSKGRIINEYLRKDIESEEVLQHAIQQ</sequence>
<evidence type="ECO:0000256" key="8">
    <source>
        <dbReference type="ARBA" id="ARBA00023136"/>
    </source>
</evidence>
<name>M8CXR1_THETY</name>
<dbReference type="FunFam" id="3.40.50.300:FF:000127">
    <property type="entry name" value="Ribose import ATP-binding protein RbsA"/>
    <property type="match status" value="1"/>
</dbReference>
<organism evidence="10 11">
    <name type="scientific">Thermoanaerobacter thermohydrosulfuricus WC1</name>
    <dbReference type="NCBI Taxonomy" id="1198630"/>
    <lineage>
        <taxon>Bacteria</taxon>
        <taxon>Bacillati</taxon>
        <taxon>Bacillota</taxon>
        <taxon>Clostridia</taxon>
        <taxon>Thermoanaerobacterales</taxon>
        <taxon>Thermoanaerobacteraceae</taxon>
        <taxon>Thermoanaerobacter</taxon>
    </lineage>
</organism>
<dbReference type="AlphaFoldDB" id="M8CXR1"/>
<dbReference type="InterPro" id="IPR017871">
    <property type="entry name" value="ABC_transporter-like_CS"/>
</dbReference>
<reference evidence="10 11" key="1">
    <citation type="journal article" date="2013" name="PLoS ONE">
        <title>Genomic Evaluation of Thermoanaerobacter spp. for the Construction of Designer Co-Cultures to Improve Lignocellulosic Biofuel Production.</title>
        <authorList>
            <person name="Verbeke T.J."/>
            <person name="Zhang X."/>
            <person name="Henrissat B."/>
            <person name="Spicer V."/>
            <person name="Rydzak T."/>
            <person name="Krokhin O.V."/>
            <person name="Fristensky B."/>
            <person name="Levin D.B."/>
            <person name="Sparling R."/>
        </authorList>
    </citation>
    <scope>NUCLEOTIDE SEQUENCE [LARGE SCALE GENOMIC DNA]</scope>
    <source>
        <strain evidence="10 11">WC1</strain>
    </source>
</reference>
<dbReference type="Proteomes" id="UP000013242">
    <property type="component" value="Unassembled WGS sequence"/>
</dbReference>
<evidence type="ECO:0000313" key="10">
    <source>
        <dbReference type="EMBL" id="EMT39154.1"/>
    </source>
</evidence>
<dbReference type="RefSeq" id="WP_004400609.1">
    <property type="nucleotide sequence ID" value="NZ_KB731285.1"/>
</dbReference>
<dbReference type="EMBL" id="AMYG01000031">
    <property type="protein sequence ID" value="EMT39154.1"/>
    <property type="molecule type" value="Genomic_DNA"/>
</dbReference>
<evidence type="ECO:0000259" key="9">
    <source>
        <dbReference type="PROSITE" id="PS50893"/>
    </source>
</evidence>
<dbReference type="PATRIC" id="fig|1198630.3.peg.1399"/>
<dbReference type="InterPro" id="IPR050107">
    <property type="entry name" value="ABC_carbohydrate_import_ATPase"/>
</dbReference>
<dbReference type="EC" id="3.6.3.17" evidence="10"/>
<evidence type="ECO:0000256" key="1">
    <source>
        <dbReference type="ARBA" id="ARBA00004202"/>
    </source>
</evidence>
<evidence type="ECO:0000256" key="2">
    <source>
        <dbReference type="ARBA" id="ARBA00022448"/>
    </source>
</evidence>
<accession>M8CXR1</accession>
<comment type="subcellular location">
    <subcellularLocation>
        <location evidence="1">Cell membrane</location>
        <topology evidence="1">Peripheral membrane protein</topology>
    </subcellularLocation>
</comment>
<evidence type="ECO:0000256" key="7">
    <source>
        <dbReference type="ARBA" id="ARBA00022967"/>
    </source>
</evidence>
<dbReference type="InterPro" id="IPR027417">
    <property type="entry name" value="P-loop_NTPase"/>
</dbReference>
<keyword evidence="5" id="KW-0547">Nucleotide-binding</keyword>
<evidence type="ECO:0000313" key="11">
    <source>
        <dbReference type="Proteomes" id="UP000013242"/>
    </source>
</evidence>
<dbReference type="PANTHER" id="PTHR43790:SF9">
    <property type="entry name" value="GALACTOFURANOSE TRANSPORTER ATP-BINDING PROTEIN YTFR"/>
    <property type="match status" value="1"/>
</dbReference>
<keyword evidence="6" id="KW-0067">ATP-binding</keyword>
<dbReference type="GO" id="GO:0016887">
    <property type="term" value="F:ATP hydrolysis activity"/>
    <property type="evidence" value="ECO:0007669"/>
    <property type="project" value="InterPro"/>
</dbReference>
<keyword evidence="10" id="KW-0762">Sugar transport</keyword>
<evidence type="ECO:0000256" key="4">
    <source>
        <dbReference type="ARBA" id="ARBA00022737"/>
    </source>
</evidence>
<evidence type="ECO:0000256" key="5">
    <source>
        <dbReference type="ARBA" id="ARBA00022741"/>
    </source>
</evidence>
<proteinExistence type="predicted"/>
<dbReference type="GO" id="GO:0005524">
    <property type="term" value="F:ATP binding"/>
    <property type="evidence" value="ECO:0007669"/>
    <property type="project" value="UniProtKB-KW"/>
</dbReference>
<dbReference type="CDD" id="cd03215">
    <property type="entry name" value="ABC_Carb_Monos_II"/>
    <property type="match status" value="1"/>
</dbReference>
<evidence type="ECO:0000256" key="6">
    <source>
        <dbReference type="ARBA" id="ARBA00022840"/>
    </source>
</evidence>
<dbReference type="Gene3D" id="3.40.50.300">
    <property type="entry name" value="P-loop containing nucleotide triphosphate hydrolases"/>
    <property type="match status" value="2"/>
</dbReference>
<comment type="caution">
    <text evidence="10">The sequence shown here is derived from an EMBL/GenBank/DDBJ whole genome shotgun (WGS) entry which is preliminary data.</text>
</comment>
<dbReference type="InterPro" id="IPR003439">
    <property type="entry name" value="ABC_transporter-like_ATP-bd"/>
</dbReference>
<keyword evidence="3" id="KW-1003">Cell membrane</keyword>
<evidence type="ECO:0000256" key="3">
    <source>
        <dbReference type="ARBA" id="ARBA00022475"/>
    </source>
</evidence>
<dbReference type="SMART" id="SM00382">
    <property type="entry name" value="AAA"/>
    <property type="match status" value="2"/>
</dbReference>
<dbReference type="Pfam" id="PF00005">
    <property type="entry name" value="ABC_tran"/>
    <property type="match status" value="2"/>
</dbReference>
<keyword evidence="4" id="KW-0677">Repeat</keyword>
<keyword evidence="10" id="KW-0378">Hydrolase</keyword>
<dbReference type="PROSITE" id="PS50893">
    <property type="entry name" value="ABC_TRANSPORTER_2"/>
    <property type="match status" value="2"/>
</dbReference>
<dbReference type="InterPro" id="IPR003593">
    <property type="entry name" value="AAA+_ATPase"/>
</dbReference>
<keyword evidence="11" id="KW-1185">Reference proteome</keyword>
<protein>
    <submittedName>
        <fullName evidence="10">ABC-type sugar transport system, ATPase component</fullName>
        <ecNumber evidence="10">3.6.3.17</ecNumber>
    </submittedName>
</protein>
<feature type="domain" description="ABC transporter" evidence="9">
    <location>
        <begin position="7"/>
        <end position="243"/>
    </location>
</feature>
<dbReference type="CDD" id="cd03216">
    <property type="entry name" value="ABC_Carb_Monos_I"/>
    <property type="match status" value="1"/>
</dbReference>